<organism evidence="1 2">
    <name type="scientific">Candidatus Cardinium hertigii</name>
    <dbReference type="NCBI Taxonomy" id="247481"/>
    <lineage>
        <taxon>Bacteria</taxon>
        <taxon>Pseudomonadati</taxon>
        <taxon>Bacteroidota</taxon>
        <taxon>Cytophagia</taxon>
        <taxon>Cytophagales</taxon>
        <taxon>Amoebophilaceae</taxon>
        <taxon>Candidatus Cardinium</taxon>
    </lineage>
</organism>
<keyword evidence="2" id="KW-1185">Reference proteome</keyword>
<proteinExistence type="predicted"/>
<protein>
    <submittedName>
        <fullName evidence="1">Uncharacterized protein</fullName>
    </submittedName>
</protein>
<name>A0A2Z3LEA9_9BACT</name>
<dbReference type="AlphaFoldDB" id="A0A2Z3LEA9"/>
<dbReference type="EMBL" id="CP029619">
    <property type="protein sequence ID" value="AWN82066.1"/>
    <property type="molecule type" value="Genomic_DNA"/>
</dbReference>
<reference evidence="1 2" key="1">
    <citation type="submission" date="2018-05" db="EMBL/GenBank/DDBJ databases">
        <title>Candidatus Cardinium hertigii Genome Assembly.</title>
        <authorList>
            <person name="Showmaker K.C."/>
            <person name="Walden K.O."/>
            <person name="Fields C.J."/>
            <person name="Lambert K.N."/>
            <person name="Hudson M.E."/>
        </authorList>
    </citation>
    <scope>NUCLEOTIDE SEQUENCE [LARGE SCALE GENOMIC DNA]</scope>
    <source>
        <strain evidence="2">cHgTN10</strain>
    </source>
</reference>
<accession>A0A2Z3LEA9</accession>
<gene>
    <name evidence="1" type="ORF">DK880_00757</name>
</gene>
<evidence type="ECO:0000313" key="2">
    <source>
        <dbReference type="Proteomes" id="UP000245872"/>
    </source>
</evidence>
<dbReference type="KEGG" id="cher:DK880_00757"/>
<sequence>MLICCFIPKKLQKLPNVHLLALLFFTGRTTHEQENNRKGQPLPNYTAGFLKCKRLWHSFNLLHWFSYRFMVLLILKIEIDSNI</sequence>
<evidence type="ECO:0000313" key="1">
    <source>
        <dbReference type="EMBL" id="AWN82066.1"/>
    </source>
</evidence>
<dbReference type="Proteomes" id="UP000245872">
    <property type="component" value="Chromosome"/>
</dbReference>